<feature type="compositionally biased region" description="Basic and acidic residues" evidence="1">
    <location>
        <begin position="267"/>
        <end position="286"/>
    </location>
</feature>
<protein>
    <submittedName>
        <fullName evidence="2">Uncharacterized protein</fullName>
    </submittedName>
</protein>
<dbReference type="eggNOG" id="ENOG502SXKR">
    <property type="taxonomic scope" value="Eukaryota"/>
</dbReference>
<feature type="compositionally biased region" description="Acidic residues" evidence="1">
    <location>
        <begin position="287"/>
        <end position="302"/>
    </location>
</feature>
<feature type="compositionally biased region" description="Acidic residues" evidence="1">
    <location>
        <begin position="249"/>
        <end position="261"/>
    </location>
</feature>
<keyword evidence="3" id="KW-1185">Reference proteome</keyword>
<dbReference type="GeneID" id="6017188"/>
<dbReference type="AlphaFoldDB" id="A8PD61"/>
<dbReference type="RefSeq" id="XP_001840541.1">
    <property type="nucleotide sequence ID" value="XM_001840489.1"/>
</dbReference>
<evidence type="ECO:0000313" key="3">
    <source>
        <dbReference type="Proteomes" id="UP000001861"/>
    </source>
</evidence>
<reference evidence="2 3" key="1">
    <citation type="journal article" date="2010" name="Proc. Natl. Acad. Sci. U.S.A.">
        <title>Insights into evolution of multicellular fungi from the assembled chromosomes of the mushroom Coprinopsis cinerea (Coprinus cinereus).</title>
        <authorList>
            <person name="Stajich J.E."/>
            <person name="Wilke S.K."/>
            <person name="Ahren D."/>
            <person name="Au C.H."/>
            <person name="Birren B.W."/>
            <person name="Borodovsky M."/>
            <person name="Burns C."/>
            <person name="Canback B."/>
            <person name="Casselton L.A."/>
            <person name="Cheng C.K."/>
            <person name="Deng J."/>
            <person name="Dietrich F.S."/>
            <person name="Fargo D.C."/>
            <person name="Farman M.L."/>
            <person name="Gathman A.C."/>
            <person name="Goldberg J."/>
            <person name="Guigo R."/>
            <person name="Hoegger P.J."/>
            <person name="Hooker J.B."/>
            <person name="Huggins A."/>
            <person name="James T.Y."/>
            <person name="Kamada T."/>
            <person name="Kilaru S."/>
            <person name="Kodira C."/>
            <person name="Kues U."/>
            <person name="Kupfer D."/>
            <person name="Kwan H.S."/>
            <person name="Lomsadze A."/>
            <person name="Li W."/>
            <person name="Lilly W.W."/>
            <person name="Ma L.J."/>
            <person name="Mackey A.J."/>
            <person name="Manning G."/>
            <person name="Martin F."/>
            <person name="Muraguchi H."/>
            <person name="Natvig D.O."/>
            <person name="Palmerini H."/>
            <person name="Ramesh M.A."/>
            <person name="Rehmeyer C.J."/>
            <person name="Roe B.A."/>
            <person name="Shenoy N."/>
            <person name="Stanke M."/>
            <person name="Ter-Hovhannisyan V."/>
            <person name="Tunlid A."/>
            <person name="Velagapudi R."/>
            <person name="Vision T.J."/>
            <person name="Zeng Q."/>
            <person name="Zolan M.E."/>
            <person name="Pukkila P.J."/>
        </authorList>
    </citation>
    <scope>NUCLEOTIDE SEQUENCE [LARGE SCALE GENOMIC DNA]</scope>
    <source>
        <strain evidence="3">Okayama-7 / 130 / ATCC MYA-4618 / FGSC 9003</strain>
    </source>
</reference>
<dbReference type="EMBL" id="AACS02000006">
    <property type="protein sequence ID" value="EAU81341.1"/>
    <property type="molecule type" value="Genomic_DNA"/>
</dbReference>
<sequence length="443" mass="49624">MADINEPHFRLFLACLLSSSYNFNPRGTEDVSHALWADVFYDLTKGQTRLFATPQFLIYKSGGGRRRKRGKKKVPGLGEGSYGADISDVLEGLDGALDPNVSKETIPDSTARGVVVDFCTLLLQFKWEQRPSRTVTPPADHFTKASITIVLVPVLTELKRQATRSALTILVFLRDLAAKLGKAQAQAYDQAHCLFSSPRFATQNRVLLIAGCGDWWTWRVVYREDFLRRFNKESYDHARRVEEVSLPSSEEEDADESDTDSLFEPFETDKMQSKREESGSKAKSNEESGDDDDVGDVADDEADTKQKRKKATKNSGQTLARLFRRCGRQESQLTAEETIQRLNSLCDKLGKQRVYSTKDVRVALALTSKLALLGQRHYFTIEAALGTMPETPPKAIEANFHHSQWSGVMRLGTPVSDQTLELIKKDLPSPDIWKQGHPSTSSS</sequence>
<dbReference type="Proteomes" id="UP000001861">
    <property type="component" value="Unassembled WGS sequence"/>
</dbReference>
<feature type="region of interest" description="Disordered" evidence="1">
    <location>
        <begin position="241"/>
        <end position="315"/>
    </location>
</feature>
<name>A8PD61_COPC7</name>
<comment type="caution">
    <text evidence="2">The sequence shown here is derived from an EMBL/GenBank/DDBJ whole genome shotgun (WGS) entry which is preliminary data.</text>
</comment>
<gene>
    <name evidence="2" type="ORF">CC1G_07271</name>
</gene>
<accession>A8PD61</accession>
<dbReference type="OrthoDB" id="2610860at2759"/>
<evidence type="ECO:0000313" key="2">
    <source>
        <dbReference type="EMBL" id="EAU81341.1"/>
    </source>
</evidence>
<dbReference type="InParanoid" id="A8PD61"/>
<dbReference type="VEuPathDB" id="FungiDB:CC1G_07271"/>
<organism evidence="2 3">
    <name type="scientific">Coprinopsis cinerea (strain Okayama-7 / 130 / ATCC MYA-4618 / FGSC 9003)</name>
    <name type="common">Inky cap fungus</name>
    <name type="synonym">Hormographiella aspergillata</name>
    <dbReference type="NCBI Taxonomy" id="240176"/>
    <lineage>
        <taxon>Eukaryota</taxon>
        <taxon>Fungi</taxon>
        <taxon>Dikarya</taxon>
        <taxon>Basidiomycota</taxon>
        <taxon>Agaricomycotina</taxon>
        <taxon>Agaricomycetes</taxon>
        <taxon>Agaricomycetidae</taxon>
        <taxon>Agaricales</taxon>
        <taxon>Agaricineae</taxon>
        <taxon>Psathyrellaceae</taxon>
        <taxon>Coprinopsis</taxon>
    </lineage>
</organism>
<proteinExistence type="predicted"/>
<evidence type="ECO:0000256" key="1">
    <source>
        <dbReference type="SAM" id="MobiDB-lite"/>
    </source>
</evidence>
<dbReference type="KEGG" id="cci:CC1G_07271"/>
<dbReference type="OMA" id="RFILLAW"/>